<evidence type="ECO:0000256" key="3">
    <source>
        <dbReference type="ARBA" id="ARBA00022563"/>
    </source>
</evidence>
<dbReference type="Gene3D" id="3.40.430.10">
    <property type="entry name" value="Dihydrofolate Reductase, subunit A"/>
    <property type="match status" value="1"/>
</dbReference>
<dbReference type="EMBL" id="UINC01034220">
    <property type="protein sequence ID" value="SVB24728.1"/>
    <property type="molecule type" value="Genomic_DNA"/>
</dbReference>
<dbReference type="GO" id="GO:0050661">
    <property type="term" value="F:NADP binding"/>
    <property type="evidence" value="ECO:0007669"/>
    <property type="project" value="InterPro"/>
</dbReference>
<dbReference type="GO" id="GO:0046654">
    <property type="term" value="P:tetrahydrofolate biosynthetic process"/>
    <property type="evidence" value="ECO:0007669"/>
    <property type="project" value="InterPro"/>
</dbReference>
<dbReference type="GO" id="GO:0046655">
    <property type="term" value="P:folic acid metabolic process"/>
    <property type="evidence" value="ECO:0007669"/>
    <property type="project" value="TreeGrafter"/>
</dbReference>
<dbReference type="PROSITE" id="PS00075">
    <property type="entry name" value="DHFR_1"/>
    <property type="match status" value="1"/>
</dbReference>
<evidence type="ECO:0000259" key="6">
    <source>
        <dbReference type="PROSITE" id="PS51330"/>
    </source>
</evidence>
<dbReference type="PANTHER" id="PTHR48069:SF3">
    <property type="entry name" value="DIHYDROFOLATE REDUCTASE"/>
    <property type="match status" value="1"/>
</dbReference>
<evidence type="ECO:0000256" key="5">
    <source>
        <dbReference type="ARBA" id="ARBA00023002"/>
    </source>
</evidence>
<sequence length="163" mass="17962">MAALPFKAIAAMSLNRVIGSGNSIPWHLPEDFEWFKQTTMGHVLVMGRKTFESIGRPLPGRETIVLTRRADSVSGVRTIGSLDALGQADDLGDRMIFICGGAQVYAQALGQCSDLYLSVVKREVEGDAFFPEFEPMFDAGVMLRESDDFDVIHYHRLGQAGHD</sequence>
<reference evidence="7" key="1">
    <citation type="submission" date="2018-05" db="EMBL/GenBank/DDBJ databases">
        <authorList>
            <person name="Lanie J.A."/>
            <person name="Ng W.-L."/>
            <person name="Kazmierczak K.M."/>
            <person name="Andrzejewski T.M."/>
            <person name="Davidsen T.M."/>
            <person name="Wayne K.J."/>
            <person name="Tettelin H."/>
            <person name="Glass J.I."/>
            <person name="Rusch D."/>
            <person name="Podicherti R."/>
            <person name="Tsui H.-C.T."/>
            <person name="Winkler M.E."/>
        </authorList>
    </citation>
    <scope>NUCLEOTIDE SEQUENCE</scope>
</reference>
<keyword evidence="5" id="KW-0560">Oxidoreductase</keyword>
<feature type="domain" description="DHFR" evidence="6">
    <location>
        <begin position="5"/>
        <end position="163"/>
    </location>
</feature>
<proteinExistence type="predicted"/>
<dbReference type="Pfam" id="PF00186">
    <property type="entry name" value="DHFR_1"/>
    <property type="match status" value="1"/>
</dbReference>
<dbReference type="GO" id="GO:0046452">
    <property type="term" value="P:dihydrofolate metabolic process"/>
    <property type="evidence" value="ECO:0007669"/>
    <property type="project" value="TreeGrafter"/>
</dbReference>
<dbReference type="SUPFAM" id="SSF53597">
    <property type="entry name" value="Dihydrofolate reductase-like"/>
    <property type="match status" value="1"/>
</dbReference>
<dbReference type="PRINTS" id="PR00070">
    <property type="entry name" value="DHFR"/>
</dbReference>
<dbReference type="InterPro" id="IPR001796">
    <property type="entry name" value="DHFR_dom"/>
</dbReference>
<keyword evidence="4" id="KW-0521">NADP</keyword>
<dbReference type="GO" id="GO:0004146">
    <property type="term" value="F:dihydrofolate reductase activity"/>
    <property type="evidence" value="ECO:0007669"/>
    <property type="project" value="UniProtKB-EC"/>
</dbReference>
<dbReference type="InterPro" id="IPR012259">
    <property type="entry name" value="DHFR"/>
</dbReference>
<dbReference type="InterPro" id="IPR017925">
    <property type="entry name" value="DHFR_CS"/>
</dbReference>
<dbReference type="AlphaFoldDB" id="A0A382CEW0"/>
<evidence type="ECO:0000256" key="4">
    <source>
        <dbReference type="ARBA" id="ARBA00022857"/>
    </source>
</evidence>
<dbReference type="PANTHER" id="PTHR48069">
    <property type="entry name" value="DIHYDROFOLATE REDUCTASE"/>
    <property type="match status" value="1"/>
</dbReference>
<dbReference type="EC" id="1.5.1.3" evidence="2"/>
<gene>
    <name evidence="7" type="ORF">METZ01_LOCUS177582</name>
</gene>
<dbReference type="GO" id="GO:0005829">
    <property type="term" value="C:cytosol"/>
    <property type="evidence" value="ECO:0007669"/>
    <property type="project" value="TreeGrafter"/>
</dbReference>
<keyword evidence="3" id="KW-0554">One-carbon metabolism</keyword>
<accession>A0A382CEW0</accession>
<evidence type="ECO:0000313" key="7">
    <source>
        <dbReference type="EMBL" id="SVB24728.1"/>
    </source>
</evidence>
<name>A0A382CEW0_9ZZZZ</name>
<dbReference type="GO" id="GO:0006730">
    <property type="term" value="P:one-carbon metabolic process"/>
    <property type="evidence" value="ECO:0007669"/>
    <property type="project" value="UniProtKB-KW"/>
</dbReference>
<comment type="pathway">
    <text evidence="1">Cofactor biosynthesis; tetrahydrofolate biosynthesis; 5,6,7,8-tetrahydrofolate from 7,8-dihydrofolate: step 1/1.</text>
</comment>
<dbReference type="CDD" id="cd00209">
    <property type="entry name" value="DHFR"/>
    <property type="match status" value="1"/>
</dbReference>
<evidence type="ECO:0000256" key="2">
    <source>
        <dbReference type="ARBA" id="ARBA00012856"/>
    </source>
</evidence>
<dbReference type="PROSITE" id="PS51330">
    <property type="entry name" value="DHFR_2"/>
    <property type="match status" value="1"/>
</dbReference>
<dbReference type="InterPro" id="IPR024072">
    <property type="entry name" value="DHFR-like_dom_sf"/>
</dbReference>
<evidence type="ECO:0000256" key="1">
    <source>
        <dbReference type="ARBA" id="ARBA00004903"/>
    </source>
</evidence>
<protein>
    <recommendedName>
        <fullName evidence="2">dihydrofolate reductase</fullName>
        <ecNumber evidence="2">1.5.1.3</ecNumber>
    </recommendedName>
</protein>
<organism evidence="7">
    <name type="scientific">marine metagenome</name>
    <dbReference type="NCBI Taxonomy" id="408172"/>
    <lineage>
        <taxon>unclassified sequences</taxon>
        <taxon>metagenomes</taxon>
        <taxon>ecological metagenomes</taxon>
    </lineage>
</organism>